<evidence type="ECO:0000256" key="2">
    <source>
        <dbReference type="ARBA" id="ARBA00022723"/>
    </source>
</evidence>
<name>A0A363NX50_9SPHI</name>
<evidence type="ECO:0000259" key="5">
    <source>
        <dbReference type="SMART" id="SM00849"/>
    </source>
</evidence>
<proteinExistence type="inferred from homology"/>
<dbReference type="InterPro" id="IPR036866">
    <property type="entry name" value="RibonucZ/Hydroxyglut_hydro"/>
</dbReference>
<dbReference type="GO" id="GO:0046872">
    <property type="term" value="F:metal ion binding"/>
    <property type="evidence" value="ECO:0007669"/>
    <property type="project" value="UniProtKB-KW"/>
</dbReference>
<dbReference type="Gene3D" id="3.60.15.10">
    <property type="entry name" value="Ribonuclease Z/Hydroxyacylglutathione hydrolase-like"/>
    <property type="match status" value="1"/>
</dbReference>
<dbReference type="EMBL" id="QCXX01000002">
    <property type="protein sequence ID" value="PUV25298.1"/>
    <property type="molecule type" value="Genomic_DNA"/>
</dbReference>
<sequence length="299" mass="33738">MNMQTNYSHLKIPFDNLEIYILSDGYFDIGSYQPIIATDAASADLQKELNRLHLPADIYEAPINVMLIRKNEQLILVDTGEGIYDKKNAGKLLHSLKSAGFGASDISDVLITHAHRDHIGGILTEDGNLVFPNARFYISRTELEFWFTQHPNFPNSRRPEFGHASVSLVKQILGAITHRLEIFDAGDELFSCIKTQAAPGHTPGHIIFTVYSGKLSITHLVDLVHSPVLISNPVWGTQWDADFSLGINTRKNILEQCYKQKSMVCASHLPWPGIGFIDRFHDQWQWTPKPYLSPLLLTF</sequence>
<dbReference type="RefSeq" id="WP_108633633.1">
    <property type="nucleotide sequence ID" value="NZ_QCXX01000002.1"/>
</dbReference>
<accession>A0A363NX50</accession>
<evidence type="ECO:0000313" key="7">
    <source>
        <dbReference type="Proteomes" id="UP000250831"/>
    </source>
</evidence>
<dbReference type="OrthoDB" id="9802897at2"/>
<dbReference type="SMART" id="SM00849">
    <property type="entry name" value="Lactamase_B"/>
    <property type="match status" value="1"/>
</dbReference>
<comment type="caution">
    <text evidence="6">The sequence shown here is derived from an EMBL/GenBank/DDBJ whole genome shotgun (WGS) entry which is preliminary data.</text>
</comment>
<dbReference type="Proteomes" id="UP000250831">
    <property type="component" value="Unassembled WGS sequence"/>
</dbReference>
<comment type="similarity">
    <text evidence="1">Belongs to the metallo-beta-lactamase superfamily.</text>
</comment>
<evidence type="ECO:0000313" key="6">
    <source>
        <dbReference type="EMBL" id="PUV25298.1"/>
    </source>
</evidence>
<keyword evidence="2" id="KW-0479">Metal-binding</keyword>
<keyword evidence="3 6" id="KW-0378">Hydrolase</keyword>
<keyword evidence="4" id="KW-0862">Zinc</keyword>
<organism evidence="6 7">
    <name type="scientific">Sphingobacterium athyrii</name>
    <dbReference type="NCBI Taxonomy" id="2152717"/>
    <lineage>
        <taxon>Bacteria</taxon>
        <taxon>Pseudomonadati</taxon>
        <taxon>Bacteroidota</taxon>
        <taxon>Sphingobacteriia</taxon>
        <taxon>Sphingobacteriales</taxon>
        <taxon>Sphingobacteriaceae</taxon>
        <taxon>Sphingobacterium</taxon>
    </lineage>
</organism>
<dbReference type="GO" id="GO:0016787">
    <property type="term" value="F:hydrolase activity"/>
    <property type="evidence" value="ECO:0007669"/>
    <property type="project" value="UniProtKB-KW"/>
</dbReference>
<dbReference type="InterPro" id="IPR051013">
    <property type="entry name" value="MBL_superfamily_lactonases"/>
</dbReference>
<protein>
    <submittedName>
        <fullName evidence="6">MBL fold metallo-hydrolase</fullName>
    </submittedName>
</protein>
<dbReference type="SUPFAM" id="SSF56281">
    <property type="entry name" value="Metallo-hydrolase/oxidoreductase"/>
    <property type="match status" value="1"/>
</dbReference>
<dbReference type="Pfam" id="PF00753">
    <property type="entry name" value="Lactamase_B"/>
    <property type="match status" value="1"/>
</dbReference>
<evidence type="ECO:0000256" key="4">
    <source>
        <dbReference type="ARBA" id="ARBA00022833"/>
    </source>
</evidence>
<dbReference type="PANTHER" id="PTHR42978:SF6">
    <property type="entry name" value="QUORUM-QUENCHING LACTONASE YTNP-RELATED"/>
    <property type="match status" value="1"/>
</dbReference>
<dbReference type="CDD" id="cd07720">
    <property type="entry name" value="OPHC2-like_MBL-fold"/>
    <property type="match status" value="1"/>
</dbReference>
<feature type="domain" description="Metallo-beta-lactamase" evidence="5">
    <location>
        <begin position="62"/>
        <end position="268"/>
    </location>
</feature>
<dbReference type="AlphaFoldDB" id="A0A363NX50"/>
<gene>
    <name evidence="6" type="ORF">DCO56_10250</name>
</gene>
<keyword evidence="7" id="KW-1185">Reference proteome</keyword>
<reference evidence="6 7" key="1">
    <citation type="submission" date="2018-04" db="EMBL/GenBank/DDBJ databases">
        <title>Sphingobacterium sp. M46 Genome.</title>
        <authorList>
            <person name="Cheng J."/>
            <person name="Li Y."/>
        </authorList>
    </citation>
    <scope>NUCLEOTIDE SEQUENCE [LARGE SCALE GENOMIC DNA]</scope>
    <source>
        <strain evidence="6 7">M46</strain>
    </source>
</reference>
<evidence type="ECO:0000256" key="1">
    <source>
        <dbReference type="ARBA" id="ARBA00007749"/>
    </source>
</evidence>
<dbReference type="InterPro" id="IPR001279">
    <property type="entry name" value="Metallo-B-lactamas"/>
</dbReference>
<dbReference type="PANTHER" id="PTHR42978">
    <property type="entry name" value="QUORUM-QUENCHING LACTONASE YTNP-RELATED-RELATED"/>
    <property type="match status" value="1"/>
</dbReference>
<evidence type="ECO:0000256" key="3">
    <source>
        <dbReference type="ARBA" id="ARBA00022801"/>
    </source>
</evidence>